<dbReference type="Pfam" id="PF14081">
    <property type="entry name" value="DUF4262"/>
    <property type="match status" value="1"/>
</dbReference>
<gene>
    <name evidence="2" type="ORF">NCTC13184_03388</name>
</gene>
<evidence type="ECO:0000313" key="3">
    <source>
        <dbReference type="Proteomes" id="UP000255082"/>
    </source>
</evidence>
<reference evidence="2 3" key="1">
    <citation type="submission" date="2018-06" db="EMBL/GenBank/DDBJ databases">
        <authorList>
            <consortium name="Pathogen Informatics"/>
            <person name="Doyle S."/>
        </authorList>
    </citation>
    <scope>NUCLEOTIDE SEQUENCE [LARGE SCALE GENOMIC DNA]</scope>
    <source>
        <strain evidence="2 3">NCTC13184</strain>
    </source>
</reference>
<feature type="region of interest" description="Disordered" evidence="1">
    <location>
        <begin position="152"/>
        <end position="176"/>
    </location>
</feature>
<sequence length="193" mass="21912">MNTSDCMCVVCHDYGDRADMHPGDQKLVDNVGEFGWGVLSIPASDTSGPWAFTVGLWHSFRVPEVALFGISPENAMAMLNLVGGQVAAGARLHVDQRIDGVLPADYQMTLRPITEPWRRPFFGTAIRYYRATVEWPVLQCVWPDRSHRFPGEPGFSPELEQKQPRLELTPDEHPQDGWTAYREEWVEWAEGQR</sequence>
<evidence type="ECO:0000313" key="2">
    <source>
        <dbReference type="EMBL" id="SUA44866.1"/>
    </source>
</evidence>
<accession>A0A378WUE3</accession>
<dbReference type="Proteomes" id="UP000255082">
    <property type="component" value="Unassembled WGS sequence"/>
</dbReference>
<evidence type="ECO:0000256" key="1">
    <source>
        <dbReference type="SAM" id="MobiDB-lite"/>
    </source>
</evidence>
<dbReference type="InterPro" id="IPR025358">
    <property type="entry name" value="DUF4262"/>
</dbReference>
<organism evidence="2 3">
    <name type="scientific">Nocardia africana</name>
    <dbReference type="NCBI Taxonomy" id="134964"/>
    <lineage>
        <taxon>Bacteria</taxon>
        <taxon>Bacillati</taxon>
        <taxon>Actinomycetota</taxon>
        <taxon>Actinomycetes</taxon>
        <taxon>Mycobacteriales</taxon>
        <taxon>Nocardiaceae</taxon>
        <taxon>Nocardia</taxon>
    </lineage>
</organism>
<feature type="compositionally biased region" description="Basic and acidic residues" evidence="1">
    <location>
        <begin position="159"/>
        <end position="176"/>
    </location>
</feature>
<protein>
    <recommendedName>
        <fullName evidence="4">DUF4262 domain-containing protein</fullName>
    </recommendedName>
</protein>
<dbReference type="RefSeq" id="WP_062965273.1">
    <property type="nucleotide sequence ID" value="NZ_JAJFOE010000001.1"/>
</dbReference>
<name>A0A378WUE3_9NOCA</name>
<dbReference type="EMBL" id="UGRU01000001">
    <property type="protein sequence ID" value="SUA44866.1"/>
    <property type="molecule type" value="Genomic_DNA"/>
</dbReference>
<evidence type="ECO:0008006" key="4">
    <source>
        <dbReference type="Google" id="ProtNLM"/>
    </source>
</evidence>
<dbReference type="AlphaFoldDB" id="A0A378WUE3"/>
<proteinExistence type="predicted"/>